<dbReference type="GO" id="GO:0006139">
    <property type="term" value="P:nucleobase-containing compound metabolic process"/>
    <property type="evidence" value="ECO:0007669"/>
    <property type="project" value="InterPro"/>
</dbReference>
<proteinExistence type="predicted"/>
<dbReference type="Pfam" id="PF13307">
    <property type="entry name" value="Helicase_C_2"/>
    <property type="match status" value="1"/>
</dbReference>
<feature type="domain" description="ATP-dependent helicase C-terminal" evidence="1">
    <location>
        <begin position="408"/>
        <end position="487"/>
    </location>
</feature>
<dbReference type="HOGENOM" id="CLU_567260_0_0_3"/>
<keyword evidence="2" id="KW-0547">Nucleotide-binding</keyword>
<dbReference type="InterPro" id="IPR006555">
    <property type="entry name" value="ATP-dep_Helicase_C"/>
</dbReference>
<dbReference type="KEGG" id="cyn:Cyan7425_0943"/>
<sequence>MIEVDVHQHLREFLREQGEPHWPHHLTIARLVARALRLQRSALIQLGAAATYAGKHRLSYLVPLLISPQPVLLVTPTTLQQRLLRVDIPRLSASLPVQKPIAAGDRWPENFQGLFLTTPETWLQNHLHQQHRFPSGVPVIIDEAEDLEDWVRQQLTVSLRTSDWEDLMLAYPQSAETIRSARIGLTRSLFQHPANPYHCVLLDTPEQEILRDLEQSLARINSPMPQQWQSFWQQLASPDRLLWVDIDREGGRFTLHAAVVDVAPHLQPIWSAQPVVLVGSSLDLDAAAPLYRQRVGLGELTCLKFAPDRHREVIQLYLPEVMPMPNTPQYQAALLGQIGQLLYTQAATGLTVLIVDDLPLKKQVGSLLAAQFGSRVQVENTVLSENGILVTGWQFWQQYQPFSPPPQLLIVATLPLPSIEDPRVAGRVSYYKRHHQDWFRLYLLPEALSQLERAIAAVRSHAGFVALLDPRVVYRSYGQQVLSVLSPYLRINYLAPELFSLPDCPAGEQY</sequence>
<organism evidence="2">
    <name type="scientific">Cyanothece sp. (strain PCC 7425 / ATCC 29141)</name>
    <dbReference type="NCBI Taxonomy" id="395961"/>
    <lineage>
        <taxon>Bacteria</taxon>
        <taxon>Bacillati</taxon>
        <taxon>Cyanobacteriota</taxon>
        <taxon>Cyanophyceae</taxon>
        <taxon>Gomontiellales</taxon>
        <taxon>Cyanothecaceae</taxon>
        <taxon>Cyanothece</taxon>
    </lineage>
</organism>
<evidence type="ECO:0000259" key="1">
    <source>
        <dbReference type="Pfam" id="PF13307"/>
    </source>
</evidence>
<keyword evidence="2" id="KW-0378">Hydrolase</keyword>
<dbReference type="GO" id="GO:0005524">
    <property type="term" value="F:ATP binding"/>
    <property type="evidence" value="ECO:0007669"/>
    <property type="project" value="InterPro"/>
</dbReference>
<dbReference type="GO" id="GO:0003676">
    <property type="term" value="F:nucleic acid binding"/>
    <property type="evidence" value="ECO:0007669"/>
    <property type="project" value="InterPro"/>
</dbReference>
<dbReference type="GO" id="GO:0004386">
    <property type="term" value="F:helicase activity"/>
    <property type="evidence" value="ECO:0007669"/>
    <property type="project" value="UniProtKB-KW"/>
</dbReference>
<reference evidence="2" key="1">
    <citation type="submission" date="2009-01" db="EMBL/GenBank/DDBJ databases">
        <title>Complete sequence of chromosome Cyanothece sp. PCC 7425.</title>
        <authorList>
            <consortium name="US DOE Joint Genome Institute"/>
            <person name="Lucas S."/>
            <person name="Copeland A."/>
            <person name="Lapidus A."/>
            <person name="Glavina del Rio T."/>
            <person name="Dalin E."/>
            <person name="Tice H."/>
            <person name="Bruce D."/>
            <person name="Goodwin L."/>
            <person name="Pitluck S."/>
            <person name="Sims D."/>
            <person name="Meineke L."/>
            <person name="Brettin T."/>
            <person name="Detter J.C."/>
            <person name="Han C."/>
            <person name="Larimer F."/>
            <person name="Land M."/>
            <person name="Hauser L."/>
            <person name="Kyrpides N."/>
            <person name="Ovchinnikova G."/>
            <person name="Liberton M."/>
            <person name="Stoeckel J."/>
            <person name="Banerjee A."/>
            <person name="Singh A."/>
            <person name="Page L."/>
            <person name="Sato H."/>
            <person name="Zhao L."/>
            <person name="Sherman L."/>
            <person name="Pakrasi H."/>
            <person name="Richardson P."/>
        </authorList>
    </citation>
    <scope>NUCLEOTIDE SEQUENCE</scope>
    <source>
        <strain evidence="2">PCC 7425</strain>
    </source>
</reference>
<dbReference type="AlphaFoldDB" id="B8HX26"/>
<name>B8HX26_CYAP4</name>
<dbReference type="OrthoDB" id="474751at2"/>
<gene>
    <name evidence="2" type="ordered locus">Cyan7425_0943</name>
</gene>
<accession>B8HX26</accession>
<keyword evidence="2" id="KW-0067">ATP-binding</keyword>
<dbReference type="EMBL" id="CP001344">
    <property type="protein sequence ID" value="ACL43329.1"/>
    <property type="molecule type" value="Genomic_DNA"/>
</dbReference>
<dbReference type="GO" id="GO:0016818">
    <property type="term" value="F:hydrolase activity, acting on acid anhydrides, in phosphorus-containing anhydrides"/>
    <property type="evidence" value="ECO:0007669"/>
    <property type="project" value="InterPro"/>
</dbReference>
<protein>
    <submittedName>
        <fullName evidence="2">Putative ATP-dependent DNA helicase DinG</fullName>
    </submittedName>
</protein>
<dbReference type="eggNOG" id="COG1199">
    <property type="taxonomic scope" value="Bacteria"/>
</dbReference>
<evidence type="ECO:0000313" key="2">
    <source>
        <dbReference type="EMBL" id="ACL43329.1"/>
    </source>
</evidence>
<dbReference type="STRING" id="395961.Cyan7425_0943"/>
<keyword evidence="2" id="KW-0347">Helicase</keyword>